<protein>
    <submittedName>
        <fullName evidence="1">Uncharacterized protein</fullName>
    </submittedName>
</protein>
<proteinExistence type="predicted"/>
<reference evidence="1" key="2">
    <citation type="submission" date="2025-09" db="UniProtKB">
        <authorList>
            <consortium name="Ensembl"/>
        </authorList>
    </citation>
    <scope>IDENTIFICATION</scope>
</reference>
<accession>A0A8C0U191</accession>
<sequence length="239" mass="25954">MCRKGPVAWTGKKTQGAGLWPCSGSPGSSQHRAACAQHRSIPPSPAGSGGLTTVAMSRTRDQSSHSFLCLKMNLPAKGRVRGAGVMWGTMDVGSYSLVEVVEIIEDDDSEVDTILAELQLSRHWMALVQVLVREPISTVTGSGGRTTSEFLKHWQGERKPGCFAVIPRFLVFGWKKQRAQNKVFLNHPEKSHLYYCLSCRGAAPPPHPTLPNRPGTLCNTITLQITPGSNFTEAGMRAS</sequence>
<dbReference type="AlphaFoldDB" id="A0A8C0U191"/>
<dbReference type="Ensembl" id="ENSCCET00000001814.1">
    <property type="protein sequence ID" value="ENSCCEP00000000988.1"/>
    <property type="gene ID" value="ENSCCEG00000001251.1"/>
</dbReference>
<evidence type="ECO:0000313" key="2">
    <source>
        <dbReference type="Proteomes" id="UP000694410"/>
    </source>
</evidence>
<evidence type="ECO:0000313" key="1">
    <source>
        <dbReference type="Ensembl" id="ENSCCEP00000000988.1"/>
    </source>
</evidence>
<dbReference type="Proteomes" id="UP000694410">
    <property type="component" value="Unplaced"/>
</dbReference>
<organism evidence="1 2">
    <name type="scientific">Cyanistes caeruleus</name>
    <name type="common">Eurasian blue tit</name>
    <name type="synonym">Parus caeruleus</name>
    <dbReference type="NCBI Taxonomy" id="156563"/>
    <lineage>
        <taxon>Eukaryota</taxon>
        <taxon>Metazoa</taxon>
        <taxon>Chordata</taxon>
        <taxon>Craniata</taxon>
        <taxon>Vertebrata</taxon>
        <taxon>Euteleostomi</taxon>
        <taxon>Archelosauria</taxon>
        <taxon>Archosauria</taxon>
        <taxon>Dinosauria</taxon>
        <taxon>Saurischia</taxon>
        <taxon>Theropoda</taxon>
        <taxon>Coelurosauria</taxon>
        <taxon>Aves</taxon>
        <taxon>Neognathae</taxon>
        <taxon>Neoaves</taxon>
        <taxon>Telluraves</taxon>
        <taxon>Australaves</taxon>
        <taxon>Passeriformes</taxon>
        <taxon>Paridae</taxon>
        <taxon>Cyanistes</taxon>
    </lineage>
</organism>
<keyword evidence="2" id="KW-1185">Reference proteome</keyword>
<reference evidence="1" key="1">
    <citation type="submission" date="2025-08" db="UniProtKB">
        <authorList>
            <consortium name="Ensembl"/>
        </authorList>
    </citation>
    <scope>IDENTIFICATION</scope>
</reference>
<name>A0A8C0U191_CYACU</name>